<protein>
    <submittedName>
        <fullName evidence="2">Uncharacterized protein</fullName>
    </submittedName>
</protein>
<evidence type="ECO:0000313" key="3">
    <source>
        <dbReference type="Proteomes" id="UP000658997"/>
    </source>
</evidence>
<dbReference type="AlphaFoldDB" id="A0A8H8QTL3"/>
<sequence>MGNLNQPFVTPTGTQDDAATSIKMHAACYMTYIAWEAKNHDEPQPGARSGKPDVMLKLTGPLIMHTPHAPLGERPLTERALLCVLLDLGTSTPFASKPQGFCLRVQTINGTECPRLCIRGVTNEHAYPCLNVLKIQAIFEQILTALAEIPMFEQFNVVSNPIWNDHIQPVLPSISATGASNPAAAAAAMDDDNGAPQHKRQRMDLD</sequence>
<feature type="compositionally biased region" description="Basic residues" evidence="1">
    <location>
        <begin position="197"/>
        <end position="206"/>
    </location>
</feature>
<gene>
    <name evidence="2" type="ORF">UBRO2_05949</name>
</gene>
<comment type="caution">
    <text evidence="2">The sequence shown here is derived from an EMBL/GenBank/DDBJ whole genome shotgun (WGS) entry which is preliminary data.</text>
</comment>
<accession>A0A8H8QTL3</accession>
<evidence type="ECO:0000256" key="1">
    <source>
        <dbReference type="SAM" id="MobiDB-lite"/>
    </source>
</evidence>
<evidence type="ECO:0000313" key="2">
    <source>
        <dbReference type="EMBL" id="SYW86229.1"/>
    </source>
</evidence>
<dbReference type="EMBL" id="ULHB01000259">
    <property type="protein sequence ID" value="SYW86229.1"/>
    <property type="molecule type" value="Genomic_DNA"/>
</dbReference>
<keyword evidence="3" id="KW-1185">Reference proteome</keyword>
<feature type="region of interest" description="Disordered" evidence="1">
    <location>
        <begin position="182"/>
        <end position="206"/>
    </location>
</feature>
<reference evidence="2" key="1">
    <citation type="submission" date="2018-08" db="EMBL/GenBank/DDBJ databases">
        <authorList>
            <person name="Guldener U."/>
        </authorList>
    </citation>
    <scope>NUCLEOTIDE SEQUENCE</scope>
    <source>
        <strain evidence="2">UB2</strain>
    </source>
</reference>
<proteinExistence type="predicted"/>
<organism evidence="2 3">
    <name type="scientific">Ustilago bromivora</name>
    <dbReference type="NCBI Taxonomy" id="307758"/>
    <lineage>
        <taxon>Eukaryota</taxon>
        <taxon>Fungi</taxon>
        <taxon>Dikarya</taxon>
        <taxon>Basidiomycota</taxon>
        <taxon>Ustilaginomycotina</taxon>
        <taxon>Ustilaginomycetes</taxon>
        <taxon>Ustilaginales</taxon>
        <taxon>Ustilaginaceae</taxon>
        <taxon>Ustilago</taxon>
    </lineage>
</organism>
<dbReference type="Proteomes" id="UP000658997">
    <property type="component" value="Unassembled WGS sequence"/>
</dbReference>
<name>A0A8H8QTL3_9BASI</name>